<gene>
    <name evidence="3" type="ORF">DUI87_31167</name>
</gene>
<feature type="region of interest" description="Disordered" evidence="1">
    <location>
        <begin position="231"/>
        <end position="256"/>
    </location>
</feature>
<name>A0A3M0IX02_HIRRU</name>
<dbReference type="Proteomes" id="UP000269221">
    <property type="component" value="Unassembled WGS sequence"/>
</dbReference>
<comment type="caution">
    <text evidence="3">The sequence shown here is derived from an EMBL/GenBank/DDBJ whole genome shotgun (WGS) entry which is preliminary data.</text>
</comment>
<accession>A0A3M0IX02</accession>
<dbReference type="PRINTS" id="PR00103">
    <property type="entry name" value="CAMPKINASE"/>
</dbReference>
<dbReference type="PANTHER" id="PTHR23011:SF28">
    <property type="entry name" value="CYCLIC NUCLEOTIDE-BINDING DOMAIN CONTAINING PROTEIN"/>
    <property type="match status" value="1"/>
</dbReference>
<dbReference type="InterPro" id="IPR014710">
    <property type="entry name" value="RmlC-like_jellyroll"/>
</dbReference>
<dbReference type="OrthoDB" id="21144at2759"/>
<dbReference type="Gene3D" id="1.10.8.1240">
    <property type="match status" value="1"/>
</dbReference>
<dbReference type="Gene3D" id="2.60.120.10">
    <property type="entry name" value="Jelly Rolls"/>
    <property type="match status" value="1"/>
</dbReference>
<dbReference type="AlphaFoldDB" id="A0A3M0IX02"/>
<proteinExistence type="predicted"/>
<dbReference type="PROSITE" id="PS50042">
    <property type="entry name" value="CNMP_BINDING_3"/>
    <property type="match status" value="1"/>
</dbReference>
<dbReference type="PANTHER" id="PTHR23011">
    <property type="entry name" value="CYCLIC NUCLEOTIDE-BINDING DOMAIN CONTAINING PROTEIN"/>
    <property type="match status" value="1"/>
</dbReference>
<dbReference type="EMBL" id="QRBI01000226">
    <property type="protein sequence ID" value="RMB92450.1"/>
    <property type="molecule type" value="Genomic_DNA"/>
</dbReference>
<dbReference type="InterPro" id="IPR000595">
    <property type="entry name" value="cNMP-bd_dom"/>
</dbReference>
<feature type="domain" description="Cyclic nucleotide-binding" evidence="2">
    <location>
        <begin position="262"/>
        <end position="319"/>
    </location>
</feature>
<dbReference type="SUPFAM" id="SSF51206">
    <property type="entry name" value="cAMP-binding domain-like"/>
    <property type="match status" value="1"/>
</dbReference>
<dbReference type="InterPro" id="IPR018490">
    <property type="entry name" value="cNMP-bd_dom_sf"/>
</dbReference>
<evidence type="ECO:0000256" key="1">
    <source>
        <dbReference type="SAM" id="MobiDB-lite"/>
    </source>
</evidence>
<dbReference type="STRING" id="333673.A0A3M0IX02"/>
<evidence type="ECO:0000259" key="2">
    <source>
        <dbReference type="PROSITE" id="PS50042"/>
    </source>
</evidence>
<reference evidence="3 4" key="1">
    <citation type="submission" date="2018-07" db="EMBL/GenBank/DDBJ databases">
        <title>A high quality draft genome assembly of the barn swallow (H. rustica rustica).</title>
        <authorList>
            <person name="Formenti G."/>
            <person name="Chiara M."/>
            <person name="Poveda L."/>
            <person name="Francoijs K.-J."/>
            <person name="Bonisoli-Alquati A."/>
            <person name="Canova L."/>
            <person name="Gianfranceschi L."/>
            <person name="Horner D.S."/>
            <person name="Saino N."/>
        </authorList>
    </citation>
    <scope>NUCLEOTIDE SEQUENCE [LARGE SCALE GENOMIC DNA]</scope>
    <source>
        <strain evidence="3">Chelidonia</strain>
        <tissue evidence="3">Blood</tissue>
    </source>
</reference>
<protein>
    <recommendedName>
        <fullName evidence="2">Cyclic nucleotide-binding domain-containing protein</fullName>
    </recommendedName>
</protein>
<evidence type="ECO:0000313" key="3">
    <source>
        <dbReference type="EMBL" id="RMB92450.1"/>
    </source>
</evidence>
<sequence length="379" mass="41354">MHLFRSSSYDVRLEGAGGSLPRIQGIRWVSGESVSRIQGIRWVSGESVSRIQGIRWVSGESVSRVQGIRWVSGESVSCIQGIRWVSGESVSRIQGIRWGIRWVSGESVSRIQGIRWVSGESVSRIQGIRWTPLLDSESSLDYGHSITQASSEKIWRAGKLLFAHLSSSRPGLIRDHKHHLRHHRPAQRTQDELELIFEELLHIKAVAHLSNSVKRELAAVLMFEGTSALAPSVSHRGTRGPPPQKPGDTGAAPKPVDFPVQVFSQGDKGTSWYIIWKGSVNVVTHGKGLVATLHEGDDFGQLALVNDAPRAATILLREDNCHFHARGQAGLQPHPQGGAGRAELGVPGVFWVWILGMPAGNPPDSPTVPQDVEANTVCG</sequence>
<dbReference type="CDD" id="cd00038">
    <property type="entry name" value="CAP_ED"/>
    <property type="match status" value="1"/>
</dbReference>
<evidence type="ECO:0000313" key="4">
    <source>
        <dbReference type="Proteomes" id="UP000269221"/>
    </source>
</evidence>
<keyword evidence="4" id="KW-1185">Reference proteome</keyword>
<dbReference type="Pfam" id="PF00027">
    <property type="entry name" value="cNMP_binding"/>
    <property type="match status" value="1"/>
</dbReference>
<organism evidence="3 4">
    <name type="scientific">Hirundo rustica rustica</name>
    <dbReference type="NCBI Taxonomy" id="333673"/>
    <lineage>
        <taxon>Eukaryota</taxon>
        <taxon>Metazoa</taxon>
        <taxon>Chordata</taxon>
        <taxon>Craniata</taxon>
        <taxon>Vertebrata</taxon>
        <taxon>Euteleostomi</taxon>
        <taxon>Archelosauria</taxon>
        <taxon>Archosauria</taxon>
        <taxon>Dinosauria</taxon>
        <taxon>Saurischia</taxon>
        <taxon>Theropoda</taxon>
        <taxon>Coelurosauria</taxon>
        <taxon>Aves</taxon>
        <taxon>Neognathae</taxon>
        <taxon>Neoaves</taxon>
        <taxon>Telluraves</taxon>
        <taxon>Australaves</taxon>
        <taxon>Passeriformes</taxon>
        <taxon>Sylvioidea</taxon>
        <taxon>Hirundinidae</taxon>
        <taxon>Hirundo</taxon>
    </lineage>
</organism>